<proteinExistence type="predicted"/>
<organism evidence="2 3">
    <name type="scientific">Anoxynatronum buryatiense</name>
    <dbReference type="NCBI Taxonomy" id="489973"/>
    <lineage>
        <taxon>Bacteria</taxon>
        <taxon>Bacillati</taxon>
        <taxon>Bacillota</taxon>
        <taxon>Clostridia</taxon>
        <taxon>Eubacteriales</taxon>
        <taxon>Clostridiaceae</taxon>
        <taxon>Anoxynatronum</taxon>
    </lineage>
</organism>
<dbReference type="RefSeq" id="WP_283408075.1">
    <property type="nucleotide sequence ID" value="NZ_FXUF01000002.1"/>
</dbReference>
<evidence type="ECO:0000256" key="1">
    <source>
        <dbReference type="SAM" id="MobiDB-lite"/>
    </source>
</evidence>
<sequence length="96" mass="10492">MANPLARQVLNHMAQKAGETGVAHAAPGGTSTLPQAPVQLNPHEEKLMMDLIHLRQTLYPGKKRQASQSRRDEPMNDRVSGQKLVSLSELAGKNSR</sequence>
<keyword evidence="3" id="KW-1185">Reference proteome</keyword>
<dbReference type="AlphaFoldDB" id="A0AA45WTV8"/>
<gene>
    <name evidence="2" type="ORF">SAMN06296020_102164</name>
</gene>
<reference evidence="2" key="1">
    <citation type="submission" date="2017-05" db="EMBL/GenBank/DDBJ databases">
        <authorList>
            <person name="Varghese N."/>
            <person name="Submissions S."/>
        </authorList>
    </citation>
    <scope>NUCLEOTIDE SEQUENCE</scope>
    <source>
        <strain evidence="2">Su22</strain>
    </source>
</reference>
<feature type="region of interest" description="Disordered" evidence="1">
    <location>
        <begin position="58"/>
        <end position="96"/>
    </location>
</feature>
<feature type="region of interest" description="Disordered" evidence="1">
    <location>
        <begin position="16"/>
        <end position="35"/>
    </location>
</feature>
<dbReference type="Proteomes" id="UP001158066">
    <property type="component" value="Unassembled WGS sequence"/>
</dbReference>
<evidence type="ECO:0000313" key="3">
    <source>
        <dbReference type="Proteomes" id="UP001158066"/>
    </source>
</evidence>
<evidence type="ECO:0000313" key="2">
    <source>
        <dbReference type="EMBL" id="SMP44352.1"/>
    </source>
</evidence>
<name>A0AA45WTV8_9CLOT</name>
<dbReference type="EMBL" id="FXUF01000002">
    <property type="protein sequence ID" value="SMP44352.1"/>
    <property type="molecule type" value="Genomic_DNA"/>
</dbReference>
<accession>A0AA45WTV8</accession>
<protein>
    <submittedName>
        <fullName evidence="2">Uncharacterized protein</fullName>
    </submittedName>
</protein>
<comment type="caution">
    <text evidence="2">The sequence shown here is derived from an EMBL/GenBank/DDBJ whole genome shotgun (WGS) entry which is preliminary data.</text>
</comment>